<evidence type="ECO:0000313" key="2">
    <source>
        <dbReference type="Proteomes" id="UP000198669"/>
    </source>
</evidence>
<reference evidence="1 2" key="1">
    <citation type="submission" date="2016-10" db="EMBL/GenBank/DDBJ databases">
        <authorList>
            <person name="de Groot N.N."/>
        </authorList>
    </citation>
    <scope>NUCLEOTIDE SEQUENCE [LARGE SCALE GENOMIC DNA]</scope>
    <source>
        <strain evidence="1 2">Z-7982</strain>
    </source>
</reference>
<dbReference type="EMBL" id="FNMU01000002">
    <property type="protein sequence ID" value="SDW27192.1"/>
    <property type="molecule type" value="Genomic_DNA"/>
</dbReference>
<accession>A0A1H2S6B2</accession>
<evidence type="ECO:0000313" key="1">
    <source>
        <dbReference type="EMBL" id="SDW27192.1"/>
    </source>
</evidence>
<proteinExistence type="predicted"/>
<gene>
    <name evidence="1" type="ORF">SAMN04515625_0561</name>
</gene>
<protein>
    <submittedName>
        <fullName evidence="1">Uncharacterized protein</fullName>
    </submittedName>
</protein>
<dbReference type="Proteomes" id="UP000198669">
    <property type="component" value="Unassembled WGS sequence"/>
</dbReference>
<organism evidence="1 2">
    <name type="scientific">Methanohalophilus halophilus</name>
    <dbReference type="NCBI Taxonomy" id="2177"/>
    <lineage>
        <taxon>Archaea</taxon>
        <taxon>Methanobacteriati</taxon>
        <taxon>Methanobacteriota</taxon>
        <taxon>Stenosarchaea group</taxon>
        <taxon>Methanomicrobia</taxon>
        <taxon>Methanosarcinales</taxon>
        <taxon>Methanosarcinaceae</taxon>
        <taxon>Methanohalophilus</taxon>
    </lineage>
</organism>
<name>A0A1H2S6B2_9EURY</name>
<dbReference type="RefSeq" id="WP_157198650.1">
    <property type="nucleotide sequence ID" value="NZ_CP017921.1"/>
</dbReference>
<dbReference type="GeneID" id="43321312"/>
<dbReference type="AlphaFoldDB" id="A0A1H2S6B2"/>
<sequence length="55" mass="6347">MKFDSLANRISELEEKNEMLITKHEEVIDVVSRKLDAVNSNIERIVRDGGIYSLK</sequence>